<dbReference type="NCBIfam" id="TIGR00168">
    <property type="entry name" value="infC"/>
    <property type="match status" value="1"/>
</dbReference>
<evidence type="ECO:0000313" key="9">
    <source>
        <dbReference type="EMBL" id="CAK0782652.1"/>
    </source>
</evidence>
<dbReference type="PANTHER" id="PTHR10938">
    <property type="entry name" value="TRANSLATION INITIATION FACTOR IF-3"/>
    <property type="match status" value="1"/>
</dbReference>
<dbReference type="InterPro" id="IPR009069">
    <property type="entry name" value="Cys_alpha_HP_mot_SF"/>
</dbReference>
<evidence type="ECO:0000259" key="8">
    <source>
        <dbReference type="Pfam" id="PF06747"/>
    </source>
</evidence>
<dbReference type="InterPro" id="IPR036788">
    <property type="entry name" value="T_IF-3_C_sf"/>
</dbReference>
<keyword evidence="4" id="KW-1015">Disulfide bond</keyword>
<dbReference type="PANTHER" id="PTHR10938:SF0">
    <property type="entry name" value="TRANSLATION INITIATION FACTOR IF-3, MITOCHONDRIAL"/>
    <property type="match status" value="1"/>
</dbReference>
<evidence type="ECO:0000256" key="5">
    <source>
        <dbReference type="SAM" id="MobiDB-lite"/>
    </source>
</evidence>
<dbReference type="Gene3D" id="3.10.20.80">
    <property type="entry name" value="Translation initiation factor 3 (IF-3), N-terminal domain"/>
    <property type="match status" value="1"/>
</dbReference>
<dbReference type="GO" id="GO:0003743">
    <property type="term" value="F:translation initiation factor activity"/>
    <property type="evidence" value="ECO:0007669"/>
    <property type="project" value="UniProtKB-KW"/>
</dbReference>
<dbReference type="InterPro" id="IPR019814">
    <property type="entry name" value="Translation_initiation_fac_3_N"/>
</dbReference>
<evidence type="ECO:0000256" key="2">
    <source>
        <dbReference type="ARBA" id="ARBA00022540"/>
    </source>
</evidence>
<feature type="domain" description="Translation initiation factor 3 N-terminal" evidence="7">
    <location>
        <begin position="155"/>
        <end position="216"/>
    </location>
</feature>
<dbReference type="InterPro" id="IPR019815">
    <property type="entry name" value="Translation_initiation_fac_3_C"/>
</dbReference>
<evidence type="ECO:0000256" key="3">
    <source>
        <dbReference type="ARBA" id="ARBA00022917"/>
    </source>
</evidence>
<feature type="domain" description="Translation initiation factor 3 C-terminal" evidence="6">
    <location>
        <begin position="229"/>
        <end position="312"/>
    </location>
</feature>
<keyword evidence="3" id="KW-0648">Protein biosynthesis</keyword>
<gene>
    <name evidence="9" type="ORF">CVIRNUC_005851</name>
</gene>
<reference evidence="9 10" key="1">
    <citation type="submission" date="2023-10" db="EMBL/GenBank/DDBJ databases">
        <authorList>
            <person name="Maclean D."/>
            <person name="Macfadyen A."/>
        </authorList>
    </citation>
    <scope>NUCLEOTIDE SEQUENCE [LARGE SCALE GENOMIC DNA]</scope>
</reference>
<dbReference type="Pfam" id="PF06747">
    <property type="entry name" value="CHCH"/>
    <property type="match status" value="1"/>
</dbReference>
<dbReference type="AlphaFoldDB" id="A0AAV1I5K8"/>
<name>A0AAV1I5K8_9CHLO</name>
<dbReference type="SUPFAM" id="SSF54364">
    <property type="entry name" value="Translation initiation factor IF3, N-terminal domain"/>
    <property type="match status" value="1"/>
</dbReference>
<dbReference type="GO" id="GO:0032790">
    <property type="term" value="P:ribosome disassembly"/>
    <property type="evidence" value="ECO:0007669"/>
    <property type="project" value="TreeGrafter"/>
</dbReference>
<dbReference type="GO" id="GO:0043022">
    <property type="term" value="F:ribosome binding"/>
    <property type="evidence" value="ECO:0007669"/>
    <property type="project" value="TreeGrafter"/>
</dbReference>
<dbReference type="InterPro" id="IPR010625">
    <property type="entry name" value="CHCH"/>
</dbReference>
<evidence type="ECO:0000256" key="1">
    <source>
        <dbReference type="ARBA" id="ARBA00005439"/>
    </source>
</evidence>
<dbReference type="Pfam" id="PF05198">
    <property type="entry name" value="IF3_N"/>
    <property type="match status" value="1"/>
</dbReference>
<dbReference type="Gene3D" id="3.30.110.10">
    <property type="entry name" value="Translation initiation factor 3 (IF-3), C-terminal domain"/>
    <property type="match status" value="1"/>
</dbReference>
<evidence type="ECO:0000259" key="6">
    <source>
        <dbReference type="Pfam" id="PF00707"/>
    </source>
</evidence>
<keyword evidence="2" id="KW-0396">Initiation factor</keyword>
<evidence type="ECO:0000313" key="10">
    <source>
        <dbReference type="Proteomes" id="UP001314263"/>
    </source>
</evidence>
<evidence type="ECO:0000259" key="7">
    <source>
        <dbReference type="Pfam" id="PF05198"/>
    </source>
</evidence>
<evidence type="ECO:0000256" key="4">
    <source>
        <dbReference type="ARBA" id="ARBA00023157"/>
    </source>
</evidence>
<organism evidence="9 10">
    <name type="scientific">Coccomyxa viridis</name>
    <dbReference type="NCBI Taxonomy" id="1274662"/>
    <lineage>
        <taxon>Eukaryota</taxon>
        <taxon>Viridiplantae</taxon>
        <taxon>Chlorophyta</taxon>
        <taxon>core chlorophytes</taxon>
        <taxon>Trebouxiophyceae</taxon>
        <taxon>Trebouxiophyceae incertae sedis</taxon>
        <taxon>Coccomyxaceae</taxon>
        <taxon>Coccomyxa</taxon>
    </lineage>
</organism>
<proteinExistence type="inferred from homology"/>
<feature type="region of interest" description="Disordered" evidence="5">
    <location>
        <begin position="213"/>
        <end position="243"/>
    </location>
</feature>
<evidence type="ECO:0008006" key="11">
    <source>
        <dbReference type="Google" id="ProtNLM"/>
    </source>
</evidence>
<dbReference type="Proteomes" id="UP001314263">
    <property type="component" value="Unassembled WGS sequence"/>
</dbReference>
<comment type="similarity">
    <text evidence="1">Belongs to the IF-3 family.</text>
</comment>
<dbReference type="InterPro" id="IPR001288">
    <property type="entry name" value="Translation_initiation_fac_3"/>
</dbReference>
<dbReference type="SUPFAM" id="SSF47072">
    <property type="entry name" value="Cysteine alpha-hairpin motif"/>
    <property type="match status" value="1"/>
</dbReference>
<accession>A0AAV1I5K8</accession>
<dbReference type="GO" id="GO:0005737">
    <property type="term" value="C:cytoplasm"/>
    <property type="evidence" value="ECO:0007669"/>
    <property type="project" value="UniProtKB-ARBA"/>
</dbReference>
<feature type="domain" description="CHCH" evidence="8">
    <location>
        <begin position="22"/>
        <end position="55"/>
    </location>
</feature>
<dbReference type="SUPFAM" id="SSF55200">
    <property type="entry name" value="Translation initiation factor IF3, C-terminal domain"/>
    <property type="match status" value="1"/>
</dbReference>
<protein>
    <recommendedName>
        <fullName evidence="11">Translation initiation factor IF-3</fullName>
    </recommendedName>
</protein>
<dbReference type="EMBL" id="CAUYUE010000007">
    <property type="protein sequence ID" value="CAK0782652.1"/>
    <property type="molecule type" value="Genomic_DNA"/>
</dbReference>
<keyword evidence="10" id="KW-1185">Reference proteome</keyword>
<dbReference type="PROSITE" id="PS51808">
    <property type="entry name" value="CHCH"/>
    <property type="match status" value="1"/>
</dbReference>
<dbReference type="InterPro" id="IPR036787">
    <property type="entry name" value="T_IF-3_N_sf"/>
</dbReference>
<comment type="caution">
    <text evidence="9">The sequence shown here is derived from an EMBL/GenBank/DDBJ whole genome shotgun (WGS) entry which is preliminary data.</text>
</comment>
<feature type="compositionally biased region" description="Basic and acidic residues" evidence="5">
    <location>
        <begin position="213"/>
        <end position="234"/>
    </location>
</feature>
<sequence>MESRDPGKQKTGRAQKLTEDTCGYQYKRSLACLDRNGYDKSKCEEEFELYKQCKKHESSAARCTRPSQTASTDATREQGLLWRCPSLEPGAHAALRHLSSLSQQLLPEAQPLRHSHHGLQCFGPGPPKLRQSVQRPEQEAPSQFPFQGLNIEADDNVRMVAEDGQSHKVMALSAALKAAKRERMDLLPVAPHARPPVFRLGDASEAAKQARLRERDARKKEMENRRKTSMKEVRIGPNTQENDLKMKLDKAKEMVERKYRVRLFIPFKNQHREAAARMLQRLNDVCTGFANVAGPALGERLPTNTVVVYLSPKA</sequence>
<dbReference type="Pfam" id="PF00707">
    <property type="entry name" value="IF3_C"/>
    <property type="match status" value="1"/>
</dbReference>